<evidence type="ECO:0000256" key="7">
    <source>
        <dbReference type="RuleBase" id="RU003331"/>
    </source>
</evidence>
<keyword evidence="3 5" id="KW-0547">Nucleotide-binding</keyword>
<feature type="binding site" evidence="5">
    <location>
        <position position="146"/>
    </location>
    <ligand>
        <name>ATP</name>
        <dbReference type="ChEBI" id="CHEBI:30616"/>
    </ligand>
</feature>
<feature type="binding site" evidence="5">
    <location>
        <position position="164"/>
    </location>
    <ligand>
        <name>AMP</name>
        <dbReference type="ChEBI" id="CHEBI:456215"/>
    </ligand>
</feature>
<evidence type="ECO:0000313" key="8">
    <source>
        <dbReference type="EMBL" id="MDG3003224.1"/>
    </source>
</evidence>
<comment type="similarity">
    <text evidence="5 6">Belongs to the adenylate kinase family.</text>
</comment>
<comment type="subunit">
    <text evidence="5 7">Monomer.</text>
</comment>
<dbReference type="CDD" id="cd01428">
    <property type="entry name" value="ADK"/>
    <property type="match status" value="1"/>
</dbReference>
<comment type="domain">
    <text evidence="5">Consists of three domains, a large central CORE domain and two small peripheral domains, NMPbind and LID, which undergo movements during catalysis. The LID domain closes over the site of phosphoryl transfer upon ATP binding. Assembling and dissambling the active center during each catalytic cycle provides an effective means to prevent ATP hydrolysis.</text>
</comment>
<dbReference type="EC" id="2.7.4.3" evidence="5 7"/>
<comment type="pathway">
    <text evidence="5">Purine metabolism; AMP biosynthesis via salvage pathway; AMP from ADP: step 1/1.</text>
</comment>
<keyword evidence="9" id="KW-1185">Reference proteome</keyword>
<evidence type="ECO:0000313" key="9">
    <source>
        <dbReference type="Proteomes" id="UP001216907"/>
    </source>
</evidence>
<dbReference type="EMBL" id="JARRAG010000001">
    <property type="protein sequence ID" value="MDG3003224.1"/>
    <property type="molecule type" value="Genomic_DNA"/>
</dbReference>
<feature type="binding site" evidence="5">
    <location>
        <position position="115"/>
    </location>
    <ligand>
        <name>AMP</name>
        <dbReference type="ChEBI" id="CHEBI:456215"/>
    </ligand>
</feature>
<feature type="binding site" evidence="5">
    <location>
        <begin position="27"/>
        <end position="32"/>
    </location>
    <ligand>
        <name>ATP</name>
        <dbReference type="ChEBI" id="CHEBI:30616"/>
    </ligand>
</feature>
<keyword evidence="5 7" id="KW-0067">ATP-binding</keyword>
<protein>
    <recommendedName>
        <fullName evidence="5 7">Adenylate kinase</fullName>
        <shortName evidence="5">AK</shortName>
        <ecNumber evidence="5 7">2.7.4.3</ecNumber>
    </recommendedName>
    <alternativeName>
        <fullName evidence="5">ATP-AMP transphosphorylase</fullName>
    </alternativeName>
    <alternativeName>
        <fullName evidence="5">ATP:AMP phosphotransferase</fullName>
    </alternativeName>
    <alternativeName>
        <fullName evidence="5">Adenylate monophosphate kinase</fullName>
    </alternativeName>
</protein>
<gene>
    <name evidence="5" type="primary">adk</name>
    <name evidence="8" type="ORF">PZE19_05555</name>
</gene>
<dbReference type="PANTHER" id="PTHR23359">
    <property type="entry name" value="NUCLEOTIDE KINASE"/>
    <property type="match status" value="1"/>
</dbReference>
<keyword evidence="2 5" id="KW-0545">Nucleotide biosynthesis</keyword>
<keyword evidence="4 5" id="KW-0418">Kinase</keyword>
<feature type="binding site" evidence="5">
    <location>
        <position position="53"/>
    </location>
    <ligand>
        <name>AMP</name>
        <dbReference type="ChEBI" id="CHEBI:456215"/>
    </ligand>
</feature>
<reference evidence="8 9" key="1">
    <citation type="submission" date="2023-03" db="EMBL/GenBank/DDBJ databases">
        <title>Paludisphaera mucosa sp. nov. a novel planctomycete from northern fen.</title>
        <authorList>
            <person name="Ivanova A."/>
        </authorList>
    </citation>
    <scope>NUCLEOTIDE SEQUENCE [LARGE SCALE GENOMIC DNA]</scope>
    <source>
        <strain evidence="8 9">Pla2</strain>
    </source>
</reference>
<dbReference type="SUPFAM" id="SSF52540">
    <property type="entry name" value="P-loop containing nucleoside triphosphate hydrolases"/>
    <property type="match status" value="1"/>
</dbReference>
<evidence type="ECO:0000256" key="2">
    <source>
        <dbReference type="ARBA" id="ARBA00022727"/>
    </source>
</evidence>
<dbReference type="HAMAP" id="MF_00235">
    <property type="entry name" value="Adenylate_kinase_Adk"/>
    <property type="match status" value="1"/>
</dbReference>
<comment type="function">
    <text evidence="5">Catalyzes the reversible transfer of the terminal phosphate group between ATP and AMP. Plays an important role in cellular energy homeostasis and in adenine nucleotide metabolism.</text>
</comment>
<dbReference type="GO" id="GO:0016301">
    <property type="term" value="F:kinase activity"/>
    <property type="evidence" value="ECO:0007669"/>
    <property type="project" value="UniProtKB-KW"/>
</dbReference>
<dbReference type="PRINTS" id="PR00094">
    <property type="entry name" value="ADENYLTKNASE"/>
</dbReference>
<dbReference type="Proteomes" id="UP001216907">
    <property type="component" value="Unassembled WGS sequence"/>
</dbReference>
<dbReference type="InterPro" id="IPR000850">
    <property type="entry name" value="Adenylat/UMP-CMP_kin"/>
</dbReference>
<proteinExistence type="inferred from homology"/>
<evidence type="ECO:0000256" key="5">
    <source>
        <dbReference type="HAMAP-Rule" id="MF_00235"/>
    </source>
</evidence>
<keyword evidence="1 5" id="KW-0808">Transferase</keyword>
<evidence type="ECO:0000256" key="4">
    <source>
        <dbReference type="ARBA" id="ARBA00022777"/>
    </source>
</evidence>
<organism evidence="8 9">
    <name type="scientific">Paludisphaera mucosa</name>
    <dbReference type="NCBI Taxonomy" id="3030827"/>
    <lineage>
        <taxon>Bacteria</taxon>
        <taxon>Pseudomonadati</taxon>
        <taxon>Planctomycetota</taxon>
        <taxon>Planctomycetia</taxon>
        <taxon>Isosphaerales</taxon>
        <taxon>Isosphaeraceae</taxon>
        <taxon>Paludisphaera</taxon>
    </lineage>
</organism>
<name>A0ABT6F6S7_9BACT</name>
<keyword evidence="5" id="KW-0963">Cytoplasm</keyword>
<dbReference type="Pfam" id="PF00406">
    <property type="entry name" value="ADK"/>
    <property type="match status" value="1"/>
</dbReference>
<evidence type="ECO:0000256" key="1">
    <source>
        <dbReference type="ARBA" id="ARBA00022679"/>
    </source>
</evidence>
<dbReference type="InterPro" id="IPR027417">
    <property type="entry name" value="P-loop_NTPase"/>
</dbReference>
<evidence type="ECO:0000256" key="6">
    <source>
        <dbReference type="RuleBase" id="RU003330"/>
    </source>
</evidence>
<feature type="binding site" evidence="5">
    <location>
        <position position="191"/>
    </location>
    <ligand>
        <name>ATP</name>
        <dbReference type="ChEBI" id="CHEBI:30616"/>
    </ligand>
</feature>
<accession>A0ABT6F6S7</accession>
<comment type="subcellular location">
    <subcellularLocation>
        <location evidence="5 7">Cytoplasm</location>
    </subcellularLocation>
</comment>
<evidence type="ECO:0000256" key="3">
    <source>
        <dbReference type="ARBA" id="ARBA00022741"/>
    </source>
</evidence>
<comment type="caution">
    <text evidence="5">Lacks conserved residue(s) required for the propagation of feature annotation.</text>
</comment>
<dbReference type="Gene3D" id="3.40.50.300">
    <property type="entry name" value="P-loop containing nucleotide triphosphate hydrolases"/>
    <property type="match status" value="1"/>
</dbReference>
<dbReference type="RefSeq" id="WP_277859578.1">
    <property type="nucleotide sequence ID" value="NZ_JARRAG010000001.1"/>
</dbReference>
<feature type="binding site" evidence="5">
    <location>
        <position position="152"/>
    </location>
    <ligand>
        <name>AMP</name>
        <dbReference type="ChEBI" id="CHEBI:456215"/>
    </ligand>
</feature>
<sequence length="226" mass="25554">MTADGKSTDLTGQNAKYRTILLFGMPGSGKGTQGAVLGMLPDLLHISMGDVFRKIPRLGKIGAEIETYTSDGKMVPDDLTVRIFERHIKILELQEFFLPEHHTLILDGLPRSYAQAERLDFLLDVVQIFHLKIMDKKLARKRLRARALLENRLDDMSEDVINRRLNTYYEETIQTLSFYPPELVFDVDAGQDMIDVLKDIVNRLSEIKRVAVPVASVPEAVADARS</sequence>
<comment type="caution">
    <text evidence="8">The sequence shown here is derived from an EMBL/GenBank/DDBJ whole genome shotgun (WGS) entry which is preliminary data.</text>
</comment>
<comment type="catalytic activity">
    <reaction evidence="5 7">
        <text>AMP + ATP = 2 ADP</text>
        <dbReference type="Rhea" id="RHEA:12973"/>
        <dbReference type="ChEBI" id="CHEBI:30616"/>
        <dbReference type="ChEBI" id="CHEBI:456215"/>
        <dbReference type="ChEBI" id="CHEBI:456216"/>
        <dbReference type="EC" id="2.7.4.3"/>
    </reaction>
</comment>